<reference evidence="1" key="1">
    <citation type="submission" date="2022-07" db="EMBL/GenBank/DDBJ databases">
        <title>Genome Sequence of Phlebia brevispora.</title>
        <authorList>
            <person name="Buettner E."/>
        </authorList>
    </citation>
    <scope>NUCLEOTIDE SEQUENCE</scope>
    <source>
        <strain evidence="1">MPL23</strain>
    </source>
</reference>
<organism evidence="1 2">
    <name type="scientific">Phlebia brevispora</name>
    <dbReference type="NCBI Taxonomy" id="194682"/>
    <lineage>
        <taxon>Eukaryota</taxon>
        <taxon>Fungi</taxon>
        <taxon>Dikarya</taxon>
        <taxon>Basidiomycota</taxon>
        <taxon>Agaricomycotina</taxon>
        <taxon>Agaricomycetes</taxon>
        <taxon>Polyporales</taxon>
        <taxon>Meruliaceae</taxon>
        <taxon>Phlebia</taxon>
    </lineage>
</organism>
<proteinExistence type="predicted"/>
<dbReference type="Proteomes" id="UP001148662">
    <property type="component" value="Unassembled WGS sequence"/>
</dbReference>
<evidence type="ECO:0000313" key="1">
    <source>
        <dbReference type="EMBL" id="KAJ3555216.1"/>
    </source>
</evidence>
<dbReference type="EMBL" id="JANHOG010000353">
    <property type="protein sequence ID" value="KAJ3555216.1"/>
    <property type="molecule type" value="Genomic_DNA"/>
</dbReference>
<accession>A0ACC1T7Z8</accession>
<keyword evidence="2" id="KW-1185">Reference proteome</keyword>
<name>A0ACC1T7Z8_9APHY</name>
<gene>
    <name evidence="1" type="ORF">NM688_g2701</name>
</gene>
<sequence>MSPDSTSNSKAYVPKSDYQYYKPYGSFHDFMHSYRLKPWNDDDVLEAKRIIEGFREADRLEWEEEQRKAGGK</sequence>
<comment type="caution">
    <text evidence="1">The sequence shown here is derived from an EMBL/GenBank/DDBJ whole genome shotgun (WGS) entry which is preliminary data.</text>
</comment>
<evidence type="ECO:0000313" key="2">
    <source>
        <dbReference type="Proteomes" id="UP001148662"/>
    </source>
</evidence>
<protein>
    <submittedName>
        <fullName evidence="1">Uncharacterized protein</fullName>
    </submittedName>
</protein>